<organism evidence="4 5">
    <name type="scientific">Acipenser oxyrinchus oxyrinchus</name>
    <dbReference type="NCBI Taxonomy" id="40147"/>
    <lineage>
        <taxon>Eukaryota</taxon>
        <taxon>Metazoa</taxon>
        <taxon>Chordata</taxon>
        <taxon>Craniata</taxon>
        <taxon>Vertebrata</taxon>
        <taxon>Euteleostomi</taxon>
        <taxon>Actinopterygii</taxon>
        <taxon>Chondrostei</taxon>
        <taxon>Acipenseriformes</taxon>
        <taxon>Acipenseridae</taxon>
        <taxon>Acipenser</taxon>
    </lineage>
</organism>
<feature type="domain" description="Disease resistance R13L4/SHOC-2-like LRR" evidence="3">
    <location>
        <begin position="16"/>
        <end position="107"/>
    </location>
</feature>
<keyword evidence="5" id="KW-1185">Reference proteome</keyword>
<evidence type="ECO:0000313" key="4">
    <source>
        <dbReference type="EMBL" id="KAK1173236.1"/>
    </source>
</evidence>
<evidence type="ECO:0000313" key="5">
    <source>
        <dbReference type="Proteomes" id="UP001230051"/>
    </source>
</evidence>
<gene>
    <name evidence="4" type="primary">lrrc69</name>
    <name evidence="4" type="ORF">AOXY_G3312</name>
</gene>
<dbReference type="InterPro" id="IPR003591">
    <property type="entry name" value="Leu-rich_rpt_typical-subtyp"/>
</dbReference>
<dbReference type="PANTHER" id="PTHR45752:SF1">
    <property type="entry name" value="LEUCINE-RICH REPEAT-CONTAINING PROTEIN 69"/>
    <property type="match status" value="1"/>
</dbReference>
<dbReference type="Pfam" id="PF13855">
    <property type="entry name" value="LRR_8"/>
    <property type="match status" value="1"/>
</dbReference>
<dbReference type="Gene3D" id="3.80.10.10">
    <property type="entry name" value="Ribonuclease Inhibitor"/>
    <property type="match status" value="2"/>
</dbReference>
<comment type="caution">
    <text evidence="4">The sequence shown here is derived from an EMBL/GenBank/DDBJ whole genome shotgun (WGS) entry which is preliminary data.</text>
</comment>
<keyword evidence="1" id="KW-0433">Leucine-rich repeat</keyword>
<dbReference type="SMART" id="SM00364">
    <property type="entry name" value="LRR_BAC"/>
    <property type="match status" value="7"/>
</dbReference>
<protein>
    <submittedName>
        <fullName evidence="4">Leucine-rich repeat-containing protein 69</fullName>
    </submittedName>
</protein>
<dbReference type="SUPFAM" id="SSF52058">
    <property type="entry name" value="L domain-like"/>
    <property type="match status" value="1"/>
</dbReference>
<dbReference type="SMART" id="SM00369">
    <property type="entry name" value="LRR_TYP"/>
    <property type="match status" value="8"/>
</dbReference>
<evidence type="ECO:0000256" key="1">
    <source>
        <dbReference type="ARBA" id="ARBA00022614"/>
    </source>
</evidence>
<sequence>MSDVLVLRAIQGNAKTLNLNSKKLKRVPKAVGKLTSLSILQLQNNSIATLPSEVESLNNLTELNIGNNVLEEVPVVLKHLKSLRKLHLFGNQIEKIPCNVFDGLRNLVLLNLNNNNICEIPPDIQWLINLKQLSLNNNQLKNLPLELCFLEKLSELQLSNNNLTTLPPEFCLLANLTKLRVSRNCLNELPEGIHKLRKLRVIDVAGNQLKMFPATFNELLLDELYCEDNPFLQKKLVPSIQDEEILSLKEITARYILKELRVRLSEVRVAITHYPEVRIMLSEASMCTLCGQGFLNIWLECVKFVNIRKEMKITSKINTIPVRALLCSYKCFNQQGHDYYGVAVP</sequence>
<dbReference type="InterPro" id="IPR001611">
    <property type="entry name" value="Leu-rich_rpt"/>
</dbReference>
<dbReference type="InterPro" id="IPR050715">
    <property type="entry name" value="LRR-SigEffector_domain"/>
</dbReference>
<dbReference type="InterPro" id="IPR055414">
    <property type="entry name" value="LRR_R13L4/SHOC2-like"/>
</dbReference>
<dbReference type="Proteomes" id="UP001230051">
    <property type="component" value="Unassembled WGS sequence"/>
</dbReference>
<keyword evidence="2" id="KW-0677">Repeat</keyword>
<dbReference type="InterPro" id="IPR032675">
    <property type="entry name" value="LRR_dom_sf"/>
</dbReference>
<proteinExistence type="predicted"/>
<dbReference type="EMBL" id="JAGXEW010000003">
    <property type="protein sequence ID" value="KAK1173236.1"/>
    <property type="molecule type" value="Genomic_DNA"/>
</dbReference>
<evidence type="ECO:0000256" key="2">
    <source>
        <dbReference type="ARBA" id="ARBA00022737"/>
    </source>
</evidence>
<dbReference type="PROSITE" id="PS51450">
    <property type="entry name" value="LRR"/>
    <property type="match status" value="3"/>
</dbReference>
<accession>A0AAD8GEX3</accession>
<reference evidence="4" key="1">
    <citation type="submission" date="2022-02" db="EMBL/GenBank/DDBJ databases">
        <title>Atlantic sturgeon de novo genome assembly.</title>
        <authorList>
            <person name="Stock M."/>
            <person name="Klopp C."/>
            <person name="Guiguen Y."/>
            <person name="Cabau C."/>
            <person name="Parinello H."/>
            <person name="Santidrian Yebra-Pimentel E."/>
            <person name="Kuhl H."/>
            <person name="Dirks R.P."/>
            <person name="Guessner J."/>
            <person name="Wuertz S."/>
            <person name="Du K."/>
            <person name="Schartl M."/>
        </authorList>
    </citation>
    <scope>NUCLEOTIDE SEQUENCE</scope>
    <source>
        <strain evidence="4">STURGEONOMICS-FGT-2020</strain>
        <tissue evidence="4">Whole blood</tissue>
    </source>
</reference>
<evidence type="ECO:0000259" key="3">
    <source>
        <dbReference type="Pfam" id="PF23598"/>
    </source>
</evidence>
<dbReference type="AlphaFoldDB" id="A0AAD8GEX3"/>
<dbReference type="PANTHER" id="PTHR45752">
    <property type="entry name" value="LEUCINE-RICH REPEAT-CONTAINING"/>
    <property type="match status" value="1"/>
</dbReference>
<dbReference type="Pfam" id="PF23598">
    <property type="entry name" value="LRR_14"/>
    <property type="match status" value="1"/>
</dbReference>
<name>A0AAD8GEX3_ACIOX</name>